<protein>
    <recommendedName>
        <fullName evidence="11">Transport energizing protein, ExbD/TolR family</fullName>
    </recommendedName>
</protein>
<gene>
    <name evidence="9" type="ORF">HMPREF0658_0592</name>
</gene>
<keyword evidence="7" id="KW-0653">Protein transport</keyword>
<dbReference type="GO" id="GO:0005886">
    <property type="term" value="C:plasma membrane"/>
    <property type="evidence" value="ECO:0007669"/>
    <property type="project" value="UniProtKB-SubCell"/>
</dbReference>
<keyword evidence="5" id="KW-1133">Transmembrane helix</keyword>
<organism evidence="9 10">
    <name type="scientific">Hoylesella marshii DSM 16973 = JCM 13450</name>
    <dbReference type="NCBI Taxonomy" id="862515"/>
    <lineage>
        <taxon>Bacteria</taxon>
        <taxon>Pseudomonadati</taxon>
        <taxon>Bacteroidota</taxon>
        <taxon>Bacteroidia</taxon>
        <taxon>Bacteroidales</taxon>
        <taxon>Prevotellaceae</taxon>
        <taxon>Hoylesella</taxon>
    </lineage>
</organism>
<keyword evidence="4 7" id="KW-0812">Transmembrane</keyword>
<evidence type="ECO:0000256" key="3">
    <source>
        <dbReference type="ARBA" id="ARBA00022475"/>
    </source>
</evidence>
<comment type="similarity">
    <text evidence="2 7">Belongs to the ExbD/TolR family.</text>
</comment>
<evidence type="ECO:0008006" key="11">
    <source>
        <dbReference type="Google" id="ProtNLM"/>
    </source>
</evidence>
<evidence type="ECO:0000313" key="9">
    <source>
        <dbReference type="EMBL" id="EFM02511.1"/>
    </source>
</evidence>
<evidence type="ECO:0000256" key="6">
    <source>
        <dbReference type="ARBA" id="ARBA00023136"/>
    </source>
</evidence>
<comment type="subcellular location">
    <subcellularLocation>
        <location evidence="1">Cell membrane</location>
        <topology evidence="1">Single-pass membrane protein</topology>
    </subcellularLocation>
    <subcellularLocation>
        <location evidence="7">Cell membrane</location>
        <topology evidence="7">Single-pass type II membrane protein</topology>
    </subcellularLocation>
</comment>
<dbReference type="AlphaFoldDB" id="E0NQZ1"/>
<dbReference type="HOGENOM" id="CLU_114443_1_0_10"/>
<dbReference type="eggNOG" id="COG0848">
    <property type="taxonomic scope" value="Bacteria"/>
</dbReference>
<name>E0NQZ1_9BACT</name>
<dbReference type="BioCyc" id="PMAR862515-HMP:GMOO-605-MONOMER"/>
<accession>E0NQZ1</accession>
<dbReference type="GO" id="GO:0022857">
    <property type="term" value="F:transmembrane transporter activity"/>
    <property type="evidence" value="ECO:0007669"/>
    <property type="project" value="InterPro"/>
</dbReference>
<evidence type="ECO:0000256" key="8">
    <source>
        <dbReference type="SAM" id="MobiDB-lite"/>
    </source>
</evidence>
<evidence type="ECO:0000313" key="10">
    <source>
        <dbReference type="Proteomes" id="UP000004394"/>
    </source>
</evidence>
<dbReference type="GO" id="GO:0015031">
    <property type="term" value="P:protein transport"/>
    <property type="evidence" value="ECO:0007669"/>
    <property type="project" value="UniProtKB-KW"/>
</dbReference>
<proteinExistence type="inferred from homology"/>
<evidence type="ECO:0000256" key="5">
    <source>
        <dbReference type="ARBA" id="ARBA00022989"/>
    </source>
</evidence>
<dbReference type="Pfam" id="PF02472">
    <property type="entry name" value="ExbD"/>
    <property type="match status" value="1"/>
</dbReference>
<sequence length="153" mass="18052">MLLILFLVTTSMDVDKGLSRRLPPPEPPRQEHHQTDIDRRDVLSLRITADNRLLCNDVPMPLQQVHKRVEAFITERGKRHVIEVEADRNARYDTYFALQNELVAVYNDLRNRLSKKRYGRAFALLDEDRQETIRHDVPQRISERYLQKEGGHP</sequence>
<dbReference type="PANTHER" id="PTHR30558">
    <property type="entry name" value="EXBD MEMBRANE COMPONENT OF PMF-DRIVEN MACROMOLECULE IMPORT SYSTEM"/>
    <property type="match status" value="1"/>
</dbReference>
<reference evidence="9" key="1">
    <citation type="submission" date="2010-07" db="EMBL/GenBank/DDBJ databases">
        <authorList>
            <person name="Muzny D."/>
            <person name="Qin X."/>
            <person name="Deng J."/>
            <person name="Jiang H."/>
            <person name="Liu Y."/>
            <person name="Qu J."/>
            <person name="Song X.-Z."/>
            <person name="Zhang L."/>
            <person name="Thornton R."/>
            <person name="Coyle M."/>
            <person name="Francisco L."/>
            <person name="Jackson L."/>
            <person name="Javaid M."/>
            <person name="Korchina V."/>
            <person name="Kovar C."/>
            <person name="Mata R."/>
            <person name="Mathew T."/>
            <person name="Ngo R."/>
            <person name="Nguyen L."/>
            <person name="Nguyen N."/>
            <person name="Okwuonu G."/>
            <person name="Ongeri F."/>
            <person name="Pham C."/>
            <person name="Simmons D."/>
            <person name="Wilczek-Boney K."/>
            <person name="Hale W."/>
            <person name="Jakkamsetti A."/>
            <person name="Pham P."/>
            <person name="Ruth R."/>
            <person name="San Lucas F."/>
            <person name="Warren J."/>
            <person name="Zhang J."/>
            <person name="Zhao Z."/>
            <person name="Zhou C."/>
            <person name="Zhu D."/>
            <person name="Lee S."/>
            <person name="Bess C."/>
            <person name="Blankenburg K."/>
            <person name="Forbes L."/>
            <person name="Fu Q."/>
            <person name="Gubbala S."/>
            <person name="Hirani K."/>
            <person name="Jayaseelan J.C."/>
            <person name="Lara F."/>
            <person name="Munidasa M."/>
            <person name="Palculict T."/>
            <person name="Patil S."/>
            <person name="Pu L.-L."/>
            <person name="Saada N."/>
            <person name="Tang L."/>
            <person name="Weissenberger G."/>
            <person name="Zhu Y."/>
            <person name="Hemphill L."/>
            <person name="Shang Y."/>
            <person name="Youmans B."/>
            <person name="Ayvaz T."/>
            <person name="Ross M."/>
            <person name="Santibanez J."/>
            <person name="Aqrawi P."/>
            <person name="Gross S."/>
            <person name="Joshi V."/>
            <person name="Fowler G."/>
            <person name="Nazareth L."/>
            <person name="Reid J."/>
            <person name="Worley K."/>
            <person name="Petrosino J."/>
            <person name="Highlander S."/>
            <person name="Gibbs R."/>
        </authorList>
    </citation>
    <scope>NUCLEOTIDE SEQUENCE [LARGE SCALE GENOMIC DNA]</scope>
    <source>
        <strain evidence="9">DSM 16973</strain>
    </source>
</reference>
<dbReference type="Proteomes" id="UP000004394">
    <property type="component" value="Unassembled WGS sequence"/>
</dbReference>
<evidence type="ECO:0000256" key="4">
    <source>
        <dbReference type="ARBA" id="ARBA00022692"/>
    </source>
</evidence>
<dbReference type="EMBL" id="AEEI01000021">
    <property type="protein sequence ID" value="EFM02511.1"/>
    <property type="molecule type" value="Genomic_DNA"/>
</dbReference>
<comment type="caution">
    <text evidence="9">The sequence shown here is derived from an EMBL/GenBank/DDBJ whole genome shotgun (WGS) entry which is preliminary data.</text>
</comment>
<dbReference type="PANTHER" id="PTHR30558:SF3">
    <property type="entry name" value="BIOPOLYMER TRANSPORT PROTEIN EXBD-RELATED"/>
    <property type="match status" value="1"/>
</dbReference>
<keyword evidence="6" id="KW-0472">Membrane</keyword>
<keyword evidence="7" id="KW-0813">Transport</keyword>
<evidence type="ECO:0000256" key="7">
    <source>
        <dbReference type="RuleBase" id="RU003879"/>
    </source>
</evidence>
<dbReference type="InterPro" id="IPR003400">
    <property type="entry name" value="ExbD"/>
</dbReference>
<keyword evidence="10" id="KW-1185">Reference proteome</keyword>
<evidence type="ECO:0000256" key="1">
    <source>
        <dbReference type="ARBA" id="ARBA00004162"/>
    </source>
</evidence>
<keyword evidence="3" id="KW-1003">Cell membrane</keyword>
<evidence type="ECO:0000256" key="2">
    <source>
        <dbReference type="ARBA" id="ARBA00005811"/>
    </source>
</evidence>
<dbReference type="STRING" id="862515.HMPREF0658_0592"/>
<feature type="region of interest" description="Disordered" evidence="8">
    <location>
        <begin position="17"/>
        <end position="36"/>
    </location>
</feature>